<comment type="caution">
    <text evidence="3">The sequence shown here is derived from an EMBL/GenBank/DDBJ whole genome shotgun (WGS) entry which is preliminary data.</text>
</comment>
<dbReference type="InterPro" id="IPR007345">
    <property type="entry name" value="Polysacch_pyruvyl_Trfase"/>
</dbReference>
<keyword evidence="3" id="KW-0808">Transferase</keyword>
<dbReference type="PANTHER" id="PTHR36836:SF1">
    <property type="entry name" value="COLANIC ACID BIOSYNTHESIS PROTEIN WCAK"/>
    <property type="match status" value="1"/>
</dbReference>
<keyword evidence="1" id="KW-0472">Membrane</keyword>
<accession>A0A9E4K6V7</accession>
<organism evidence="3 4">
    <name type="scientific">Candidatus Thiodiazotropha lotti</name>
    <dbReference type="NCBI Taxonomy" id="2792787"/>
    <lineage>
        <taxon>Bacteria</taxon>
        <taxon>Pseudomonadati</taxon>
        <taxon>Pseudomonadota</taxon>
        <taxon>Gammaproteobacteria</taxon>
        <taxon>Chromatiales</taxon>
        <taxon>Sedimenticolaceae</taxon>
        <taxon>Candidatus Thiodiazotropha</taxon>
    </lineage>
</organism>
<feature type="domain" description="Polysaccharide pyruvyl transferase" evidence="2">
    <location>
        <begin position="14"/>
        <end position="351"/>
    </location>
</feature>
<dbReference type="AlphaFoldDB" id="A0A9E4K6V7"/>
<gene>
    <name evidence="3" type="ORF">JAZ04_16330</name>
</gene>
<dbReference type="Proteomes" id="UP000886687">
    <property type="component" value="Unassembled WGS sequence"/>
</dbReference>
<sequence length="418" mass="46813">MKSVSIIAATISGNRGAEAMLTTTIGEIRQRYPDCRFNVFSYYPQQDRALNRDDKVAVYSATPLVIVTLLFPFSILFALFKLPLLNRLLGFFPAPLQALNQSDVLIDLAGVAFIDGREKFLPYNVLTLVPAFLLNTPVVKFSQALGPFKNPLNRILALATLKQCKQIFARGEGTHQHLQSLKLNNLFASPVADVAFRHQPDYNLSEESDRQVAELSTKLKAEQRPIIGICPSSVLAAKHNSEEADYTESLTQLCRQLLDRGYALLLFPNATRKQQGEKLRNNDLPVIQRISQQLAGNNGWANNLYAVDFDINTNGIKSLMSVCRIVLVSRFHAMIAALSAKQPVIVIGWSHKYKEVMDAFDLGELVYDFKQTQMAPILQSIVTIIDDDREVKNKLEQQLPGVIASSAQQFEYLFTHLD</sequence>
<protein>
    <submittedName>
        <fullName evidence="3">Polysaccharide pyruvyl transferase family protein</fullName>
    </submittedName>
</protein>
<reference evidence="3" key="1">
    <citation type="journal article" date="2021" name="Proc. Natl. Acad. Sci. U.S.A.">
        <title>Global biogeography of chemosynthetic symbionts reveals both localized and globally distributed symbiont groups. .</title>
        <authorList>
            <person name="Osvatic J.T."/>
            <person name="Wilkins L.G.E."/>
            <person name="Leibrecht L."/>
            <person name="Leray M."/>
            <person name="Zauner S."/>
            <person name="Polzin J."/>
            <person name="Camacho Y."/>
            <person name="Gros O."/>
            <person name="van Gils J.A."/>
            <person name="Eisen J.A."/>
            <person name="Petersen J.M."/>
            <person name="Yuen B."/>
        </authorList>
    </citation>
    <scope>NUCLEOTIDE SEQUENCE</scope>
    <source>
        <strain evidence="3">MAGL173</strain>
    </source>
</reference>
<keyword evidence="1" id="KW-1133">Transmembrane helix</keyword>
<dbReference type="GO" id="GO:0016740">
    <property type="term" value="F:transferase activity"/>
    <property type="evidence" value="ECO:0007669"/>
    <property type="project" value="UniProtKB-KW"/>
</dbReference>
<feature type="transmembrane region" description="Helical" evidence="1">
    <location>
        <begin position="56"/>
        <end position="80"/>
    </location>
</feature>
<evidence type="ECO:0000259" key="2">
    <source>
        <dbReference type="Pfam" id="PF04230"/>
    </source>
</evidence>
<evidence type="ECO:0000256" key="1">
    <source>
        <dbReference type="SAM" id="Phobius"/>
    </source>
</evidence>
<dbReference type="EMBL" id="JAEPDI010000013">
    <property type="protein sequence ID" value="MCG7940402.1"/>
    <property type="molecule type" value="Genomic_DNA"/>
</dbReference>
<evidence type="ECO:0000313" key="4">
    <source>
        <dbReference type="Proteomes" id="UP000886687"/>
    </source>
</evidence>
<proteinExistence type="predicted"/>
<name>A0A9E4K6V7_9GAMM</name>
<evidence type="ECO:0000313" key="3">
    <source>
        <dbReference type="EMBL" id="MCG7940402.1"/>
    </source>
</evidence>
<dbReference type="Pfam" id="PF04230">
    <property type="entry name" value="PS_pyruv_trans"/>
    <property type="match status" value="1"/>
</dbReference>
<dbReference type="PANTHER" id="PTHR36836">
    <property type="entry name" value="COLANIC ACID BIOSYNTHESIS PROTEIN WCAK"/>
    <property type="match status" value="1"/>
</dbReference>
<keyword evidence="1" id="KW-0812">Transmembrane</keyword>